<comment type="caution">
    <text evidence="3">The sequence shown here is derived from an EMBL/GenBank/DDBJ whole genome shotgun (WGS) entry which is preliminary data.</text>
</comment>
<proteinExistence type="predicted"/>
<feature type="compositionally biased region" description="Basic residues" evidence="1">
    <location>
        <begin position="114"/>
        <end position="129"/>
    </location>
</feature>
<evidence type="ECO:0000313" key="4">
    <source>
        <dbReference type="Proteomes" id="UP001500707"/>
    </source>
</evidence>
<reference evidence="4" key="1">
    <citation type="journal article" date="2019" name="Int. J. Syst. Evol. Microbiol.">
        <title>The Global Catalogue of Microorganisms (GCM) 10K type strain sequencing project: providing services to taxonomists for standard genome sequencing and annotation.</title>
        <authorList>
            <consortium name="The Broad Institute Genomics Platform"/>
            <consortium name="The Broad Institute Genome Sequencing Center for Infectious Disease"/>
            <person name="Wu L."/>
            <person name="Ma J."/>
        </authorList>
    </citation>
    <scope>NUCLEOTIDE SEQUENCE [LARGE SCALE GENOMIC DNA]</scope>
    <source>
        <strain evidence="4">JCM 17656</strain>
    </source>
</reference>
<protein>
    <recommendedName>
        <fullName evidence="2">NACHT N-terminal Helical domain-containing protein</fullName>
    </recommendedName>
</protein>
<evidence type="ECO:0000259" key="2">
    <source>
        <dbReference type="Pfam" id="PF22733"/>
    </source>
</evidence>
<sequence>MRHVTALRNRKTPECDGHYAAVPPTRALRGEAAWIRRSSARKSRPVRVGPLAYFRGEKRKLGDKGLRRLVRELVERAARETGAAAATARAAEREAPLDEAEPEAVAWALLRTPPPRRHLPRAARSAARR</sequence>
<keyword evidence="4" id="KW-1185">Reference proteome</keyword>
<accession>A0ABP6XE83</accession>
<feature type="domain" description="NACHT N-terminal Helical" evidence="2">
    <location>
        <begin position="33"/>
        <end position="112"/>
    </location>
</feature>
<organism evidence="3 4">
    <name type="scientific">Streptomyces osmaniensis</name>
    <dbReference type="NCBI Taxonomy" id="593134"/>
    <lineage>
        <taxon>Bacteria</taxon>
        <taxon>Bacillati</taxon>
        <taxon>Actinomycetota</taxon>
        <taxon>Actinomycetes</taxon>
        <taxon>Kitasatosporales</taxon>
        <taxon>Streptomycetaceae</taxon>
        <taxon>Streptomyces</taxon>
    </lineage>
</organism>
<gene>
    <name evidence="3" type="ORF">GCM10022295_54950</name>
</gene>
<dbReference type="InterPro" id="IPR054547">
    <property type="entry name" value="NNH1"/>
</dbReference>
<evidence type="ECO:0000256" key="1">
    <source>
        <dbReference type="SAM" id="MobiDB-lite"/>
    </source>
</evidence>
<name>A0ABP6XE83_9ACTN</name>
<feature type="region of interest" description="Disordered" evidence="1">
    <location>
        <begin position="108"/>
        <end position="129"/>
    </location>
</feature>
<dbReference type="Proteomes" id="UP001500707">
    <property type="component" value="Unassembled WGS sequence"/>
</dbReference>
<dbReference type="RefSeq" id="WP_428838474.1">
    <property type="nucleotide sequence ID" value="NZ_BAABCE010000011.1"/>
</dbReference>
<dbReference type="Pfam" id="PF22733">
    <property type="entry name" value="NNH1"/>
    <property type="match status" value="1"/>
</dbReference>
<dbReference type="EMBL" id="BAABCE010000011">
    <property type="protein sequence ID" value="GAA3565855.1"/>
    <property type="molecule type" value="Genomic_DNA"/>
</dbReference>
<evidence type="ECO:0000313" key="3">
    <source>
        <dbReference type="EMBL" id="GAA3565855.1"/>
    </source>
</evidence>